<organism evidence="1 2">
    <name type="scientific">Candidatus Doudnabacteria bacterium RIFCSPHIGHO2_01_FULL_49_9</name>
    <dbReference type="NCBI Taxonomy" id="1817827"/>
    <lineage>
        <taxon>Bacteria</taxon>
        <taxon>Candidatus Doudnaibacteriota</taxon>
    </lineage>
</organism>
<evidence type="ECO:0000313" key="1">
    <source>
        <dbReference type="EMBL" id="OGE82908.1"/>
    </source>
</evidence>
<dbReference type="AlphaFoldDB" id="A0A1F5NZ36"/>
<accession>A0A1F5NZ36</accession>
<dbReference type="Proteomes" id="UP000176339">
    <property type="component" value="Unassembled WGS sequence"/>
</dbReference>
<reference evidence="1 2" key="1">
    <citation type="journal article" date="2016" name="Nat. Commun.">
        <title>Thousands of microbial genomes shed light on interconnected biogeochemical processes in an aquifer system.</title>
        <authorList>
            <person name="Anantharaman K."/>
            <person name="Brown C.T."/>
            <person name="Hug L.A."/>
            <person name="Sharon I."/>
            <person name="Castelle C.J."/>
            <person name="Probst A.J."/>
            <person name="Thomas B.C."/>
            <person name="Singh A."/>
            <person name="Wilkins M.J."/>
            <person name="Karaoz U."/>
            <person name="Brodie E.L."/>
            <person name="Williams K.H."/>
            <person name="Hubbard S.S."/>
            <person name="Banfield J.F."/>
        </authorList>
    </citation>
    <scope>NUCLEOTIDE SEQUENCE [LARGE SCALE GENOMIC DNA]</scope>
</reference>
<name>A0A1F5NZ36_9BACT</name>
<evidence type="ECO:0000313" key="2">
    <source>
        <dbReference type="Proteomes" id="UP000176339"/>
    </source>
</evidence>
<gene>
    <name evidence="1" type="ORF">A2846_05110</name>
</gene>
<protein>
    <recommendedName>
        <fullName evidence="3">50S ribosomal protein L28</fullName>
    </recommendedName>
</protein>
<comment type="caution">
    <text evidence="1">The sequence shown here is derived from an EMBL/GenBank/DDBJ whole genome shotgun (WGS) entry which is preliminary data.</text>
</comment>
<sequence length="81" mass="8871">MITPMKSCDVCGKGSKMVGHRIKLRGHYNPTNWTRKYPNLQKTVTPAGEKAVACVQCIKTFAKPARPVKARVLAKTTASAK</sequence>
<proteinExistence type="predicted"/>
<evidence type="ECO:0008006" key="3">
    <source>
        <dbReference type="Google" id="ProtNLM"/>
    </source>
</evidence>
<dbReference type="EMBL" id="MFEN01000060">
    <property type="protein sequence ID" value="OGE82908.1"/>
    <property type="molecule type" value="Genomic_DNA"/>
</dbReference>